<feature type="site" description="Cleavage; by viral protease" evidence="11">
    <location>
        <begin position="576"/>
        <end position="577"/>
    </location>
</feature>
<evidence type="ECO:0000256" key="8">
    <source>
        <dbReference type="ARBA" id="ARBA00023093"/>
    </source>
</evidence>
<keyword evidence="2 11" id="KW-0597">Phosphoprotein</keyword>
<feature type="chain" id="PRO_5043063537" description="Hexon-linking protein IIIa" evidence="11">
    <location>
        <begin position="1"/>
        <end position="576"/>
    </location>
</feature>
<feature type="region of interest" description="Peripentonal hexon-tethering domain" evidence="11">
    <location>
        <begin position="1"/>
        <end position="134"/>
    </location>
</feature>
<feature type="compositionally biased region" description="Gly residues" evidence="12">
    <location>
        <begin position="567"/>
        <end position="576"/>
    </location>
</feature>
<sequence length="589" mass="65463">MTMRSLRRMRRRKMGTRRRTCTLHHRLLYRPSMAGRAPLNPELLAQLQSQPAGGESWSDLFKRINDLTERPDFASQPYANRIEAILEAVVPSKKDPTHEKLLTVINALVQTKAIRRDEAAAVYNALLTRVSRYNSVNVQANLDRLTQDVREAVAQKTRQGANNLASLSALNGFLASLPSNVQRGQENYSAFISALRLLVTEIPQTDVYQAGPDYFLQTSRNGSQVVNLTQAFKNLEPLWGVNAPTAERMSISSLLTPNTRLLLLLIAPFSDSVAISRDSMIGYLLTLYREAIGQTALDERTYGEVAAVSTALGQDNMDNLQATLNFLLTNKQSKLPGDYSLTPREERILRYIQQAVALRMMQEGASPSTALDMTSAAFEPTFYNVNMVFINKLMDYLHRAAAMAPDYFQSIIMNPRWLPPDGFYKGIFDFPDDQDWQAWDHSADNLLDVSRAPSLQSLTGLKPPRDDDDVSLSELGAAAPRVDDPYALPRPRPLSRPHSRRGSAASEPLFSLIDREAGSASKNQASEIETLARTLESNWVTYRNSSGAVPKYHYKKKSENDDDGAPPSGGIGGSGMGNLFAHLKPKGMR</sequence>
<evidence type="ECO:0000256" key="10">
    <source>
        <dbReference type="ARBA" id="ARBA00046738"/>
    </source>
</evidence>
<evidence type="ECO:0000256" key="11">
    <source>
        <dbReference type="HAMAP-Rule" id="MF_04047"/>
    </source>
</evidence>
<feature type="region of interest" description="Disordered" evidence="12">
    <location>
        <begin position="481"/>
        <end position="508"/>
    </location>
</feature>
<evidence type="ECO:0000256" key="9">
    <source>
        <dbReference type="ARBA" id="ARBA00023219"/>
    </source>
</evidence>
<evidence type="ECO:0000256" key="4">
    <source>
        <dbReference type="ARBA" id="ARBA00022562"/>
    </source>
</evidence>
<feature type="modified residue" description="Phosphothreonine; by host" evidence="11">
    <location>
        <position position="301"/>
    </location>
</feature>
<reference evidence="13" key="1">
    <citation type="journal article" date="2024" name="Microbiol. Spectr.">
        <title>Full-genome sequencing of dozens of new DNA viruses found in Spanish bat feces.</title>
        <authorList>
            <person name="Buigues J."/>
            <person name="Vinals A."/>
            <person name="Martinez-Recio R."/>
            <person name="Monros J.S."/>
            <person name="Sanjuan R."/>
            <person name="Cuevas J.M."/>
        </authorList>
    </citation>
    <scope>NUCLEOTIDE SEQUENCE</scope>
    <source>
        <strain evidence="13">MAVG44</strain>
    </source>
</reference>
<comment type="similarity">
    <text evidence="1 11">Belongs to the adenoviridae hexon-linking protein IIIa family.</text>
</comment>
<evidence type="ECO:0000256" key="6">
    <source>
        <dbReference type="ARBA" id="ARBA00022844"/>
    </source>
</evidence>
<keyword evidence="6 11" id="KW-0946">Virion</keyword>
<comment type="subcellular location">
    <subcellularLocation>
        <location evidence="11">Virion</location>
    </subcellularLocation>
    <subcellularLocation>
        <location evidence="11">Host nucleus</location>
    </subcellularLocation>
    <text evidence="11">Surrounds the border of each facet on the capsid exterior. Present in around 60 copies per virion.</text>
</comment>
<comment type="subunit">
    <text evidence="10 11">Interacts with hexon proteins; this interaction tethers the peripentonal hexons to hexons situated in the facet. Interacts with the penton protein (via N-terminus). Interacts with packaging protein 3; this interaction is required to promote correct genome packaging.</text>
</comment>
<feature type="modified residue" description="Phosphoserine; by host" evidence="11">
    <location>
        <position position="499"/>
    </location>
</feature>
<evidence type="ECO:0000256" key="7">
    <source>
        <dbReference type="ARBA" id="ARBA00022921"/>
    </source>
</evidence>
<evidence type="ECO:0000313" key="13">
    <source>
        <dbReference type="EMBL" id="WZK92831.1"/>
    </source>
</evidence>
<comment type="PTM">
    <text evidence="11">Cleaved near the C-terminus by the viral protease during virion maturation to form the mature protein.</text>
</comment>
<comment type="function">
    <text evidence="11">Structural component of the virion that acts as a cement protein on the capsid exterior which mediates the interactions between the hexons, including the peripentonal hexons, and reaches all the way to the penton vertices. Two hexon linking proteins IIIa, one from each facet, stabilize the unique edge interface between a pair of facets. As the virus enters the host cell, hexon linking proteins IIIa are shed concomitant with virion acidification in the endosome. During virus assembly, seems to play a role in the serotype specificity of the packaging of viral DNA via its interaction with packaging protein 3.</text>
</comment>
<protein>
    <recommendedName>
        <fullName evidence="11">Pre-hexon-linking protein IIIa</fullName>
    </recommendedName>
    <alternativeName>
        <fullName evidence="11">Capsid vertex-specific component IIIa</fullName>
        <shortName evidence="11">CVSC</shortName>
    </alternativeName>
    <alternativeName>
        <fullName evidence="11">Protein IIIa</fullName>
    </alternativeName>
    <alternativeName>
        <fullName evidence="11">pIIIa</fullName>
    </alternativeName>
    <component>
        <recommendedName>
            <fullName evidence="11">Hexon-linking protein IIIa</fullName>
        </recommendedName>
    </component>
</protein>
<feature type="region of interest" description="Binding to hexon-linking protein" evidence="11">
    <location>
        <begin position="165"/>
        <end position="278"/>
    </location>
</feature>
<proteinExistence type="evidence at transcript level"/>
<dbReference type="EMBL" id="PP410068">
    <property type="protein sequence ID" value="WZK92831.1"/>
    <property type="molecule type" value="Genomic_DNA"/>
</dbReference>
<evidence type="ECO:0000256" key="3">
    <source>
        <dbReference type="ARBA" id="ARBA00022561"/>
    </source>
</evidence>
<keyword evidence="4 11" id="KW-1048">Host nucleus</keyword>
<reference evidence="13" key="2">
    <citation type="submission" date="2024-02" db="EMBL/GenBank/DDBJ databases">
        <authorList>
            <person name="Buigues J."/>
            <person name="Vinals A."/>
            <person name="Martinez-Recio R."/>
            <person name="S Monros J."/>
            <person name="Sanjuan R."/>
            <person name="Cuevas J.M."/>
        </authorList>
    </citation>
    <scope>NUCLEOTIDE SEQUENCE</scope>
    <source>
        <strain evidence="13">MAVG44</strain>
    </source>
</reference>
<dbReference type="GO" id="GO:0098021">
    <property type="term" value="C:viral capsid, decoration"/>
    <property type="evidence" value="ECO:0007669"/>
    <property type="project" value="UniProtKB-UniRule"/>
</dbReference>
<feature type="propeptide" id="PRO_5043063536" evidence="11">
    <location>
        <begin position="577"/>
        <end position="589"/>
    </location>
</feature>
<keyword evidence="9 11" id="KW-0231">Viral genome packaging</keyword>
<dbReference type="Pfam" id="PF02455">
    <property type="entry name" value="Hex_IIIa"/>
    <property type="match status" value="1"/>
</dbReference>
<evidence type="ECO:0000256" key="5">
    <source>
        <dbReference type="ARBA" id="ARBA00022612"/>
    </source>
</evidence>
<comment type="caution">
    <text evidence="11">Lacks conserved residue(s) required for the propagation of feature annotation.</text>
</comment>
<feature type="modified residue" description="Phosphoserine; by host" evidence="11">
    <location>
        <position position="252"/>
    </location>
</feature>
<dbReference type="HAMAP" id="MF_04047">
    <property type="entry name" value="ADV_CAP3"/>
    <property type="match status" value="1"/>
</dbReference>
<comment type="miscellaneous">
    <text evidence="11">All late proteins expressed from the major late promoter are produced by alternative splicing and alternative polyadenylation of the same gene giving rise to non-overlapping ORFs. A leader sequence is present in the N-terminus of all these mRNAs and is recognized by the viral shutoff protein to provide expression although conventional translation via ribosome scanning from the cap has been shut off in the host cell.</text>
</comment>
<evidence type="ECO:0000256" key="2">
    <source>
        <dbReference type="ARBA" id="ARBA00022553"/>
    </source>
</evidence>
<name>A0AAU6S530_9ADEN</name>
<dbReference type="InterPro" id="IPR003479">
    <property type="entry name" value="Hex_IIIa"/>
</dbReference>
<evidence type="ECO:0000256" key="12">
    <source>
        <dbReference type="SAM" id="MobiDB-lite"/>
    </source>
</evidence>
<dbReference type="Gene3D" id="1.20.120.1500">
    <property type="entry name" value="Pre-hexon-linking protein IIIa"/>
    <property type="match status" value="1"/>
</dbReference>
<feature type="modified residue" description="Phosphoserine; by host" evidence="11">
    <location>
        <position position="473"/>
    </location>
</feature>
<feature type="region of interest" description="Disordered" evidence="12">
    <location>
        <begin position="550"/>
        <end position="589"/>
    </location>
</feature>
<keyword evidence="3 11" id="KW-0167">Capsid protein</keyword>
<keyword evidence="5 11" id="KW-1188">Viral release from host cell</keyword>
<keyword evidence="7 11" id="KW-0426">Late protein</keyword>
<feature type="chain" id="PRO_5043063538" description="Pre-hexon-linking protein IIIa" evidence="11">
    <location>
        <begin position="1"/>
        <end position="589"/>
    </location>
</feature>
<comment type="induction">
    <text evidence="11">Expressed in the late phase of the viral replicative cycle.</text>
</comment>
<dbReference type="GO" id="GO:0042025">
    <property type="term" value="C:host cell nucleus"/>
    <property type="evidence" value="ECO:0007669"/>
    <property type="project" value="UniProtKB-SubCell"/>
</dbReference>
<feature type="modified residue" description="Phosphoserine; by host" evidence="11">
    <location>
        <position position="495"/>
    </location>
</feature>
<accession>A0AAU6S530</accession>
<evidence type="ECO:0000256" key="1">
    <source>
        <dbReference type="ARBA" id="ARBA00010762"/>
    </source>
</evidence>
<dbReference type="InterPro" id="IPR043053">
    <property type="entry name" value="Hex_IIIa_N"/>
</dbReference>
<keyword evidence="8 11" id="KW-1232">Capsid decoration protein</keyword>
<organism evidence="13">
    <name type="scientific">Pipistrellus pipistrellus adenovirus</name>
    <dbReference type="NCBI Taxonomy" id="3140007"/>
    <lineage>
        <taxon>Viruses</taxon>
        <taxon>Varidnaviria</taxon>
        <taxon>Bamfordvirae</taxon>
        <taxon>Preplasmiviricota</taxon>
        <taxon>Polisuviricotina</taxon>
        <taxon>Pharingeaviricetes</taxon>
        <taxon>Rowavirales</taxon>
        <taxon>Adenoviridae</taxon>
    </lineage>
</organism>